<dbReference type="InterPro" id="IPR005018">
    <property type="entry name" value="DOMON_domain"/>
</dbReference>
<gene>
    <name evidence="2" type="ORF">FSP39_014577</name>
</gene>
<evidence type="ECO:0000259" key="1">
    <source>
        <dbReference type="PROSITE" id="PS50836"/>
    </source>
</evidence>
<evidence type="ECO:0000313" key="2">
    <source>
        <dbReference type="EMBL" id="KAK3102876.1"/>
    </source>
</evidence>
<dbReference type="Proteomes" id="UP001186944">
    <property type="component" value="Unassembled WGS sequence"/>
</dbReference>
<dbReference type="EMBL" id="VSWD01000005">
    <property type="protein sequence ID" value="KAK3102876.1"/>
    <property type="molecule type" value="Genomic_DNA"/>
</dbReference>
<dbReference type="GO" id="GO:1900449">
    <property type="term" value="P:regulation of glutamate receptor signaling pathway"/>
    <property type="evidence" value="ECO:0007669"/>
    <property type="project" value="InterPro"/>
</dbReference>
<protein>
    <recommendedName>
        <fullName evidence="1">DOMON domain-containing protein</fullName>
    </recommendedName>
</protein>
<keyword evidence="3" id="KW-1185">Reference proteome</keyword>
<dbReference type="PANTHER" id="PTHR46902">
    <property type="entry name" value="DOMON DOMAIN-CONTAINING PROTEIN FRRS1L"/>
    <property type="match status" value="1"/>
</dbReference>
<comment type="caution">
    <text evidence="2">The sequence shown here is derived from an EMBL/GenBank/DDBJ whole genome shotgun (WGS) entry which is preliminary data.</text>
</comment>
<evidence type="ECO:0000313" key="3">
    <source>
        <dbReference type="Proteomes" id="UP001186944"/>
    </source>
</evidence>
<organism evidence="2 3">
    <name type="scientific">Pinctada imbricata</name>
    <name type="common">Atlantic pearl-oyster</name>
    <name type="synonym">Pinctada martensii</name>
    <dbReference type="NCBI Taxonomy" id="66713"/>
    <lineage>
        <taxon>Eukaryota</taxon>
        <taxon>Metazoa</taxon>
        <taxon>Spiralia</taxon>
        <taxon>Lophotrochozoa</taxon>
        <taxon>Mollusca</taxon>
        <taxon>Bivalvia</taxon>
        <taxon>Autobranchia</taxon>
        <taxon>Pteriomorphia</taxon>
        <taxon>Pterioida</taxon>
        <taxon>Pterioidea</taxon>
        <taxon>Pteriidae</taxon>
        <taxon>Pinctada</taxon>
    </lineage>
</organism>
<dbReference type="InterPro" id="IPR042789">
    <property type="entry name" value="FRRS1L"/>
</dbReference>
<sequence>MFHGVIGVLGVVGSSGTASAHTVAERLLVDISVCFPQDATNISGTFNGKIQTLQSNDTDVVTCSCQTEIDSFQCVPSTDIRRHYIHFTVASSNRAEILGLLQYSIFNKTFISTIKRGEILRRFHNDKKSSHRKQLRRRIRETSREYRSTHLDITHISACGVTRSCFRYGDSADCGHMTCKFFVSIASDVTNENFDVELSGITDGWIGIGFSSDKIMGGEDDIISCQKFHKDRVEIMSYVSRTRHSRPERLEPHYLNLTSSKSSDAYIYCRFVLPFSRPHVNGRRYLDPTNDWYQMYARGPLTMDGMLGKHSEQPLVSAHKVSFLKSMNIYTSGGSSFLRHVSYFAQILLLSLLWCL</sequence>
<dbReference type="AlphaFoldDB" id="A0AA88YRB6"/>
<accession>A0AA88YRB6</accession>
<dbReference type="SMART" id="SM00664">
    <property type="entry name" value="DoH"/>
    <property type="match status" value="1"/>
</dbReference>
<reference evidence="2" key="1">
    <citation type="submission" date="2019-08" db="EMBL/GenBank/DDBJ databases">
        <title>The improved chromosome-level genome for the pearl oyster Pinctada fucata martensii using PacBio sequencing and Hi-C.</title>
        <authorList>
            <person name="Zheng Z."/>
        </authorList>
    </citation>
    <scope>NUCLEOTIDE SEQUENCE</scope>
    <source>
        <strain evidence="2">ZZ-2019</strain>
        <tissue evidence="2">Adductor muscle</tissue>
    </source>
</reference>
<dbReference type="GO" id="GO:0099072">
    <property type="term" value="P:regulation of postsynaptic membrane neurotransmitter receptor levels"/>
    <property type="evidence" value="ECO:0007669"/>
    <property type="project" value="TreeGrafter"/>
</dbReference>
<dbReference type="PROSITE" id="PS50836">
    <property type="entry name" value="DOMON"/>
    <property type="match status" value="1"/>
</dbReference>
<dbReference type="Pfam" id="PF03351">
    <property type="entry name" value="DOMON"/>
    <property type="match status" value="1"/>
</dbReference>
<proteinExistence type="predicted"/>
<name>A0AA88YRB6_PINIB</name>
<dbReference type="PANTHER" id="PTHR46902:SF1">
    <property type="entry name" value="DOMON DOMAIN-CONTAINING PROTEIN FRRS1L"/>
    <property type="match status" value="1"/>
</dbReference>
<feature type="domain" description="DOMON" evidence="1">
    <location>
        <begin position="179"/>
        <end position="299"/>
    </location>
</feature>